<keyword evidence="5" id="KW-0949">S-adenosyl-L-methionine</keyword>
<keyword evidence="4 7" id="KW-0808">Transferase</keyword>
<evidence type="ECO:0000256" key="4">
    <source>
        <dbReference type="ARBA" id="ARBA00022679"/>
    </source>
</evidence>
<dbReference type="Pfam" id="PF01739">
    <property type="entry name" value="CheR"/>
    <property type="match status" value="1"/>
</dbReference>
<dbReference type="InterPro" id="IPR022641">
    <property type="entry name" value="CheR_N"/>
</dbReference>
<evidence type="ECO:0000256" key="1">
    <source>
        <dbReference type="ARBA" id="ARBA00001541"/>
    </source>
</evidence>
<evidence type="ECO:0000313" key="8">
    <source>
        <dbReference type="Proteomes" id="UP000253273"/>
    </source>
</evidence>
<dbReference type="SMART" id="SM00138">
    <property type="entry name" value="MeTrc"/>
    <property type="match status" value="1"/>
</dbReference>
<dbReference type="SUPFAM" id="SSF47757">
    <property type="entry name" value="Chemotaxis receptor methyltransferase CheR, N-terminal domain"/>
    <property type="match status" value="1"/>
</dbReference>
<dbReference type="GO" id="GO:0008983">
    <property type="term" value="F:protein-glutamate O-methyltransferase activity"/>
    <property type="evidence" value="ECO:0007669"/>
    <property type="project" value="UniProtKB-EC"/>
</dbReference>
<dbReference type="SUPFAM" id="SSF53335">
    <property type="entry name" value="S-adenosyl-L-methionine-dependent methyltransferases"/>
    <property type="match status" value="1"/>
</dbReference>
<gene>
    <name evidence="7" type="ORF">DU500_10725</name>
</gene>
<dbReference type="EC" id="2.1.1.80" evidence="2"/>
<feature type="domain" description="CheR-type methyltransferase" evidence="6">
    <location>
        <begin position="1"/>
        <end position="272"/>
    </location>
</feature>
<accession>A0A345E3U4</accession>
<evidence type="ECO:0000313" key="7">
    <source>
        <dbReference type="EMBL" id="AXG06866.1"/>
    </source>
</evidence>
<dbReference type="Gene3D" id="1.10.155.10">
    <property type="entry name" value="Chemotaxis receptor methyltransferase CheR, N-terminal domain"/>
    <property type="match status" value="1"/>
</dbReference>
<dbReference type="InterPro" id="IPR050903">
    <property type="entry name" value="Bact_Chemotaxis_MeTrfase"/>
</dbReference>
<keyword evidence="3 7" id="KW-0489">Methyltransferase</keyword>
<evidence type="ECO:0000256" key="3">
    <source>
        <dbReference type="ARBA" id="ARBA00022603"/>
    </source>
</evidence>
<dbReference type="PROSITE" id="PS50123">
    <property type="entry name" value="CHER"/>
    <property type="match status" value="1"/>
</dbReference>
<dbReference type="Gene3D" id="3.40.50.150">
    <property type="entry name" value="Vaccinia Virus protein VP39"/>
    <property type="match status" value="1"/>
</dbReference>
<dbReference type="Proteomes" id="UP000253273">
    <property type="component" value="Chromosome"/>
</dbReference>
<dbReference type="PANTHER" id="PTHR24422">
    <property type="entry name" value="CHEMOTAXIS PROTEIN METHYLTRANSFERASE"/>
    <property type="match status" value="1"/>
</dbReference>
<comment type="catalytic activity">
    <reaction evidence="1">
        <text>L-glutamyl-[protein] + S-adenosyl-L-methionine = [protein]-L-glutamate 5-O-methyl ester + S-adenosyl-L-homocysteine</text>
        <dbReference type="Rhea" id="RHEA:24452"/>
        <dbReference type="Rhea" id="RHEA-COMP:10208"/>
        <dbReference type="Rhea" id="RHEA-COMP:10311"/>
        <dbReference type="ChEBI" id="CHEBI:29973"/>
        <dbReference type="ChEBI" id="CHEBI:57856"/>
        <dbReference type="ChEBI" id="CHEBI:59789"/>
        <dbReference type="ChEBI" id="CHEBI:82795"/>
        <dbReference type="EC" id="2.1.1.80"/>
    </reaction>
</comment>
<sequence>MTPNPTTEDEAFDRLLDHLSTDLDFESAYYNESYLDRRISARMRRRDVESYEDYLDLVRSDPEEPTALLDSLSINVTSFYRNPEAWEPIRDALREVTAGRGRATVWSAPCSDGRESYSLAMLALDDDEIRTRRLDIVGTDINEDVLDRAREGVYRTTKTRDVAAELEPLDDAEQYVDREGDTFAVRDAVKELVTFEQHDLIADEPKRDVDLALCRNLLIYINTESKRAVVDTVLSSLREGGYLVIGMTETLPRESRDAVETVDKRRRVYRRA</sequence>
<dbReference type="RefSeq" id="WP_114586000.1">
    <property type="nucleotide sequence ID" value="NZ_CP031150.1"/>
</dbReference>
<dbReference type="Pfam" id="PF03705">
    <property type="entry name" value="CheR_N"/>
    <property type="match status" value="1"/>
</dbReference>
<dbReference type="OrthoDB" id="10657at2157"/>
<evidence type="ECO:0000259" key="6">
    <source>
        <dbReference type="PROSITE" id="PS50123"/>
    </source>
</evidence>
<reference evidence="7 8" key="1">
    <citation type="submission" date="2018-07" db="EMBL/GenBank/DDBJ databases">
        <title>Genome sequences of Haloplanus sp. CBA1113.</title>
        <authorList>
            <person name="Kim Y.B."/>
            <person name="Roh S.W."/>
        </authorList>
    </citation>
    <scope>NUCLEOTIDE SEQUENCE [LARGE SCALE GENOMIC DNA]</scope>
    <source>
        <strain evidence="7 8">CBA1113</strain>
    </source>
</reference>
<protein>
    <recommendedName>
        <fullName evidence="2">protein-glutamate O-methyltransferase</fullName>
        <ecNumber evidence="2">2.1.1.80</ecNumber>
    </recommendedName>
</protein>
<dbReference type="GeneID" id="37283864"/>
<dbReference type="PRINTS" id="PR00996">
    <property type="entry name" value="CHERMTFRASE"/>
</dbReference>
<dbReference type="AlphaFoldDB" id="A0A345E3U4"/>
<keyword evidence="8" id="KW-1185">Reference proteome</keyword>
<proteinExistence type="predicted"/>
<organism evidence="7 8">
    <name type="scientific">Haloplanus rubicundus</name>
    <dbReference type="NCBI Taxonomy" id="1547898"/>
    <lineage>
        <taxon>Archaea</taxon>
        <taxon>Methanobacteriati</taxon>
        <taxon>Methanobacteriota</taxon>
        <taxon>Stenosarchaea group</taxon>
        <taxon>Halobacteria</taxon>
        <taxon>Halobacteriales</taxon>
        <taxon>Haloferacaceae</taxon>
        <taxon>Haloplanus</taxon>
    </lineage>
</organism>
<dbReference type="InterPro" id="IPR029063">
    <property type="entry name" value="SAM-dependent_MTases_sf"/>
</dbReference>
<dbReference type="KEGG" id="haj:DU500_10725"/>
<dbReference type="EMBL" id="CP031150">
    <property type="protein sequence ID" value="AXG06866.1"/>
    <property type="molecule type" value="Genomic_DNA"/>
</dbReference>
<dbReference type="InterPro" id="IPR036804">
    <property type="entry name" value="CheR_N_sf"/>
</dbReference>
<dbReference type="InterPro" id="IPR022642">
    <property type="entry name" value="CheR_C"/>
</dbReference>
<dbReference type="GO" id="GO:0032259">
    <property type="term" value="P:methylation"/>
    <property type="evidence" value="ECO:0007669"/>
    <property type="project" value="UniProtKB-KW"/>
</dbReference>
<evidence type="ECO:0000256" key="5">
    <source>
        <dbReference type="ARBA" id="ARBA00022691"/>
    </source>
</evidence>
<name>A0A345E3U4_9EURY</name>
<evidence type="ECO:0000256" key="2">
    <source>
        <dbReference type="ARBA" id="ARBA00012534"/>
    </source>
</evidence>
<dbReference type="PANTHER" id="PTHR24422:SF10">
    <property type="entry name" value="CHEMOTAXIS PROTEIN METHYLTRANSFERASE 2"/>
    <property type="match status" value="1"/>
</dbReference>
<dbReference type="InterPro" id="IPR000780">
    <property type="entry name" value="CheR_MeTrfase"/>
</dbReference>